<dbReference type="EMBL" id="CM046389">
    <property type="protein sequence ID" value="KAI8569094.1"/>
    <property type="molecule type" value="Genomic_DNA"/>
</dbReference>
<keyword evidence="2" id="KW-1185">Reference proteome</keyword>
<reference evidence="1" key="1">
    <citation type="submission" date="2022-02" db="EMBL/GenBank/DDBJ databases">
        <title>Plant Genome Project.</title>
        <authorList>
            <person name="Zhang R.-G."/>
        </authorList>
    </citation>
    <scope>NUCLEOTIDE SEQUENCE</scope>
    <source>
        <strain evidence="1">AT1</strain>
    </source>
</reference>
<comment type="caution">
    <text evidence="1">The sequence shown here is derived from an EMBL/GenBank/DDBJ whole genome shotgun (WGS) entry which is preliminary data.</text>
</comment>
<proteinExistence type="predicted"/>
<protein>
    <submittedName>
        <fullName evidence="1">Uncharacterized protein</fullName>
    </submittedName>
</protein>
<evidence type="ECO:0000313" key="1">
    <source>
        <dbReference type="EMBL" id="KAI8569094.1"/>
    </source>
</evidence>
<name>A0ACC0PVL3_RHOML</name>
<sequence>MELEVLGLPLIPTGHSNPLEGFDRNRNGFEPNDQKECCMGRKFDHENDYYKRSFEAACNFEEVAAGESNRNAKSSLLCWHGQPNEEDDDGKEERKGASFTTDMNEEDQEAENHVVGWPPIKSWRKKLMQRQQGGGRMMEDRTVERGSRGSNSTYVEVRMAGVPTGTKNDLQLFHSSRALSDTLITMFGSCSC</sequence>
<dbReference type="Proteomes" id="UP001062846">
    <property type="component" value="Chromosome 2"/>
</dbReference>
<accession>A0ACC0PVL3</accession>
<evidence type="ECO:0000313" key="2">
    <source>
        <dbReference type="Proteomes" id="UP001062846"/>
    </source>
</evidence>
<organism evidence="1 2">
    <name type="scientific">Rhododendron molle</name>
    <name type="common">Chinese azalea</name>
    <name type="synonym">Azalea mollis</name>
    <dbReference type="NCBI Taxonomy" id="49168"/>
    <lineage>
        <taxon>Eukaryota</taxon>
        <taxon>Viridiplantae</taxon>
        <taxon>Streptophyta</taxon>
        <taxon>Embryophyta</taxon>
        <taxon>Tracheophyta</taxon>
        <taxon>Spermatophyta</taxon>
        <taxon>Magnoliopsida</taxon>
        <taxon>eudicotyledons</taxon>
        <taxon>Gunneridae</taxon>
        <taxon>Pentapetalae</taxon>
        <taxon>asterids</taxon>
        <taxon>Ericales</taxon>
        <taxon>Ericaceae</taxon>
        <taxon>Ericoideae</taxon>
        <taxon>Rhodoreae</taxon>
        <taxon>Rhododendron</taxon>
    </lineage>
</organism>
<gene>
    <name evidence="1" type="ORF">RHMOL_Rhmol02G0252200</name>
</gene>